<evidence type="ECO:0000313" key="3">
    <source>
        <dbReference type="Proteomes" id="UP000604473"/>
    </source>
</evidence>
<keyword evidence="1" id="KW-0472">Membrane</keyword>
<keyword evidence="3" id="KW-1185">Reference proteome</keyword>
<dbReference type="EMBL" id="JAESJJ010000001">
    <property type="protein sequence ID" value="MBL3607489.1"/>
    <property type="molecule type" value="Genomic_DNA"/>
</dbReference>
<dbReference type="Proteomes" id="UP000604473">
    <property type="component" value="Unassembled WGS sequence"/>
</dbReference>
<accession>A0ABS1RN61</accession>
<dbReference type="GeneID" id="93541645"/>
<feature type="transmembrane region" description="Helical" evidence="1">
    <location>
        <begin position="35"/>
        <end position="55"/>
    </location>
</feature>
<dbReference type="RefSeq" id="WP_042457374.1">
    <property type="nucleotide sequence ID" value="NZ_CP015421.1"/>
</dbReference>
<keyword evidence="1" id="KW-0812">Transmembrane</keyword>
<gene>
    <name evidence="2" type="ORF">JMM60_01540</name>
</gene>
<comment type="caution">
    <text evidence="2">The sequence shown here is derived from an EMBL/GenBank/DDBJ whole genome shotgun (WGS) entry which is preliminary data.</text>
</comment>
<evidence type="ECO:0000256" key="1">
    <source>
        <dbReference type="SAM" id="Phobius"/>
    </source>
</evidence>
<name>A0ABS1RN61_RHOSU</name>
<sequence>MQKLFAITCVIGWGVFYVFAYLALASVNDAQWMSVAYGLLAFAGFVAGMLSWVRLVRGKRPVIRTVPKGAARVRRPL</sequence>
<evidence type="ECO:0000313" key="2">
    <source>
        <dbReference type="EMBL" id="MBL3607489.1"/>
    </source>
</evidence>
<keyword evidence="1" id="KW-1133">Transmembrane helix</keyword>
<reference evidence="2 3" key="1">
    <citation type="submission" date="2021-01" db="EMBL/GenBank/DDBJ databases">
        <title>Draft genomes of Rhodovulum sulfidophilum.</title>
        <authorList>
            <person name="Guzman M.S."/>
        </authorList>
    </citation>
    <scope>NUCLEOTIDE SEQUENCE [LARGE SCALE GENOMIC DNA]</scope>
    <source>
        <strain evidence="2 3">AB35</strain>
    </source>
</reference>
<protein>
    <submittedName>
        <fullName evidence="2">Uncharacterized protein</fullName>
    </submittedName>
</protein>
<organism evidence="2 3">
    <name type="scientific">Rhodovulum sulfidophilum</name>
    <name type="common">Rhodobacter sulfidophilus</name>
    <dbReference type="NCBI Taxonomy" id="35806"/>
    <lineage>
        <taxon>Bacteria</taxon>
        <taxon>Pseudomonadati</taxon>
        <taxon>Pseudomonadota</taxon>
        <taxon>Alphaproteobacteria</taxon>
        <taxon>Rhodobacterales</taxon>
        <taxon>Paracoccaceae</taxon>
        <taxon>Rhodovulum</taxon>
    </lineage>
</organism>
<proteinExistence type="predicted"/>